<dbReference type="Proteomes" id="UP001501470">
    <property type="component" value="Unassembled WGS sequence"/>
</dbReference>
<keyword evidence="6" id="KW-0769">Symport</keyword>
<dbReference type="InterPro" id="IPR020846">
    <property type="entry name" value="MFS_dom"/>
</dbReference>
<name>A0ABN2DG19_9ACTN</name>
<dbReference type="SUPFAM" id="SSF103473">
    <property type="entry name" value="MFS general substrate transporter"/>
    <property type="match status" value="1"/>
</dbReference>
<evidence type="ECO:0000259" key="10">
    <source>
        <dbReference type="PROSITE" id="PS50850"/>
    </source>
</evidence>
<dbReference type="PANTHER" id="PTHR43528">
    <property type="entry name" value="ALPHA-KETOGLUTARATE PERMEASE"/>
    <property type="match status" value="1"/>
</dbReference>
<evidence type="ECO:0000256" key="9">
    <source>
        <dbReference type="SAM" id="Phobius"/>
    </source>
</evidence>
<gene>
    <name evidence="11" type="ORF">GCM10009827_118340</name>
</gene>
<feature type="transmembrane region" description="Helical" evidence="9">
    <location>
        <begin position="167"/>
        <end position="186"/>
    </location>
</feature>
<keyword evidence="4" id="KW-1003">Cell membrane</keyword>
<dbReference type="PANTHER" id="PTHR43528:SF1">
    <property type="entry name" value="ALPHA-KETOGLUTARATE PERMEASE"/>
    <property type="match status" value="1"/>
</dbReference>
<keyword evidence="8 9" id="KW-0472">Membrane</keyword>
<feature type="transmembrane region" description="Helical" evidence="9">
    <location>
        <begin position="31"/>
        <end position="59"/>
    </location>
</feature>
<keyword evidence="7 9" id="KW-1133">Transmembrane helix</keyword>
<protein>
    <submittedName>
        <fullName evidence="11">MFS transporter</fullName>
    </submittedName>
</protein>
<feature type="transmembrane region" description="Helical" evidence="9">
    <location>
        <begin position="221"/>
        <end position="246"/>
    </location>
</feature>
<feature type="transmembrane region" description="Helical" evidence="9">
    <location>
        <begin position="258"/>
        <end position="277"/>
    </location>
</feature>
<sequence>MGNAIELYDWNVYAIFAPFFAAQFFNLKHPVSALLATYAVFAVAFVMRPIGGFLFGWLADRHGRRMSMLLSVGLASAGSLLIGLAPTYSSVGLTASVVLVLARLIQGLAYGGEIASSHTYIAEVAPAPRRGLWSSIICISSMSALLVATLLGATLSTVLAKQQMVGWGWRVPFVVGGVLGIVALVLRRTLSETNAYEQARTERQTGSRPSMMRGIWQNRIAGLRVIGLVVGGTVFFYTWLVAAPAYAITVKHIPAPEALWSGVIATSVMIVVLPFAGALSDRIGRRPNFVFFTLAAAALSFPLNRLIQNKAWQLTLAMTIAGVTIALVVSILPAVLAELFPTHVRAAGIGVPYSLAVALCGGTAPLLQTWLATSGRGDLFIGYSVVLLLIGTVVVLAMPETKAKPLE</sequence>
<evidence type="ECO:0000256" key="2">
    <source>
        <dbReference type="ARBA" id="ARBA00008240"/>
    </source>
</evidence>
<feature type="transmembrane region" description="Helical" evidence="9">
    <location>
        <begin position="349"/>
        <end position="367"/>
    </location>
</feature>
<dbReference type="PROSITE" id="PS50850">
    <property type="entry name" value="MFS"/>
    <property type="match status" value="1"/>
</dbReference>
<feature type="transmembrane region" description="Helical" evidence="9">
    <location>
        <begin position="7"/>
        <end position="25"/>
    </location>
</feature>
<evidence type="ECO:0000313" key="11">
    <source>
        <dbReference type="EMBL" id="GAA1576846.1"/>
    </source>
</evidence>
<evidence type="ECO:0000256" key="8">
    <source>
        <dbReference type="ARBA" id="ARBA00023136"/>
    </source>
</evidence>
<comment type="subcellular location">
    <subcellularLocation>
        <location evidence="1">Cell membrane</location>
        <topology evidence="1">Multi-pass membrane protein</topology>
    </subcellularLocation>
</comment>
<dbReference type="Gene3D" id="1.20.1250.20">
    <property type="entry name" value="MFS general substrate transporter like domains"/>
    <property type="match status" value="2"/>
</dbReference>
<dbReference type="PROSITE" id="PS00216">
    <property type="entry name" value="SUGAR_TRANSPORT_1"/>
    <property type="match status" value="1"/>
</dbReference>
<dbReference type="InterPro" id="IPR011701">
    <property type="entry name" value="MFS"/>
</dbReference>
<keyword evidence="5 9" id="KW-0812">Transmembrane</keyword>
<dbReference type="EMBL" id="BAAAQD010000061">
    <property type="protein sequence ID" value="GAA1576846.1"/>
    <property type="molecule type" value="Genomic_DNA"/>
</dbReference>
<dbReference type="RefSeq" id="WP_344515669.1">
    <property type="nucleotide sequence ID" value="NZ_BAAAQD010000061.1"/>
</dbReference>
<keyword evidence="12" id="KW-1185">Reference proteome</keyword>
<organism evidence="11 12">
    <name type="scientific">Dactylosporangium maewongense</name>
    <dbReference type="NCBI Taxonomy" id="634393"/>
    <lineage>
        <taxon>Bacteria</taxon>
        <taxon>Bacillati</taxon>
        <taxon>Actinomycetota</taxon>
        <taxon>Actinomycetes</taxon>
        <taxon>Micromonosporales</taxon>
        <taxon>Micromonosporaceae</taxon>
        <taxon>Dactylosporangium</taxon>
    </lineage>
</organism>
<dbReference type="InterPro" id="IPR036259">
    <property type="entry name" value="MFS_trans_sf"/>
</dbReference>
<dbReference type="PROSITE" id="PS00217">
    <property type="entry name" value="SUGAR_TRANSPORT_2"/>
    <property type="match status" value="1"/>
</dbReference>
<dbReference type="InterPro" id="IPR051084">
    <property type="entry name" value="H+-coupled_symporters"/>
</dbReference>
<evidence type="ECO:0000256" key="6">
    <source>
        <dbReference type="ARBA" id="ARBA00022847"/>
    </source>
</evidence>
<comment type="caution">
    <text evidence="11">The sequence shown here is derived from an EMBL/GenBank/DDBJ whole genome shotgun (WGS) entry which is preliminary data.</text>
</comment>
<evidence type="ECO:0000256" key="7">
    <source>
        <dbReference type="ARBA" id="ARBA00022989"/>
    </source>
</evidence>
<evidence type="ECO:0000256" key="5">
    <source>
        <dbReference type="ARBA" id="ARBA00022692"/>
    </source>
</evidence>
<reference evidence="11 12" key="1">
    <citation type="journal article" date="2019" name="Int. J. Syst. Evol. Microbiol.">
        <title>The Global Catalogue of Microorganisms (GCM) 10K type strain sequencing project: providing services to taxonomists for standard genome sequencing and annotation.</title>
        <authorList>
            <consortium name="The Broad Institute Genomics Platform"/>
            <consortium name="The Broad Institute Genome Sequencing Center for Infectious Disease"/>
            <person name="Wu L."/>
            <person name="Ma J."/>
        </authorList>
    </citation>
    <scope>NUCLEOTIDE SEQUENCE [LARGE SCALE GENOMIC DNA]</scope>
    <source>
        <strain evidence="11 12">JCM 15933</strain>
    </source>
</reference>
<evidence type="ECO:0000313" key="12">
    <source>
        <dbReference type="Proteomes" id="UP001501470"/>
    </source>
</evidence>
<feature type="transmembrane region" description="Helical" evidence="9">
    <location>
        <begin position="313"/>
        <end position="337"/>
    </location>
</feature>
<dbReference type="InterPro" id="IPR005829">
    <property type="entry name" value="Sugar_transporter_CS"/>
</dbReference>
<feature type="transmembrane region" description="Helical" evidence="9">
    <location>
        <begin position="132"/>
        <end position="155"/>
    </location>
</feature>
<feature type="transmembrane region" description="Helical" evidence="9">
    <location>
        <begin position="91"/>
        <end position="111"/>
    </location>
</feature>
<keyword evidence="3" id="KW-0813">Transport</keyword>
<proteinExistence type="inferred from homology"/>
<feature type="transmembrane region" description="Helical" evidence="9">
    <location>
        <begin position="289"/>
        <end position="307"/>
    </location>
</feature>
<dbReference type="Pfam" id="PF07690">
    <property type="entry name" value="MFS_1"/>
    <property type="match status" value="1"/>
</dbReference>
<feature type="transmembrane region" description="Helical" evidence="9">
    <location>
        <begin position="66"/>
        <end position="85"/>
    </location>
</feature>
<feature type="domain" description="Major facilitator superfamily (MFS) profile" evidence="10">
    <location>
        <begin position="1"/>
        <end position="402"/>
    </location>
</feature>
<comment type="similarity">
    <text evidence="2">Belongs to the major facilitator superfamily. Metabolite:H+ Symporter (MHS) family (TC 2.A.1.6) family.</text>
</comment>
<accession>A0ABN2DG19</accession>
<evidence type="ECO:0000256" key="1">
    <source>
        <dbReference type="ARBA" id="ARBA00004651"/>
    </source>
</evidence>
<feature type="transmembrane region" description="Helical" evidence="9">
    <location>
        <begin position="379"/>
        <end position="398"/>
    </location>
</feature>
<evidence type="ECO:0000256" key="3">
    <source>
        <dbReference type="ARBA" id="ARBA00022448"/>
    </source>
</evidence>
<evidence type="ECO:0000256" key="4">
    <source>
        <dbReference type="ARBA" id="ARBA00022475"/>
    </source>
</evidence>